<dbReference type="Pfam" id="PF17933">
    <property type="entry name" value="TetR_C_25"/>
    <property type="match status" value="1"/>
</dbReference>
<dbReference type="InterPro" id="IPR041484">
    <property type="entry name" value="TetR_C_25"/>
</dbReference>
<dbReference type="PANTHER" id="PTHR30055:SF234">
    <property type="entry name" value="HTH-TYPE TRANSCRIPTIONAL REGULATOR BETI"/>
    <property type="match status" value="1"/>
</dbReference>
<evidence type="ECO:0000259" key="6">
    <source>
        <dbReference type="PROSITE" id="PS50977"/>
    </source>
</evidence>
<keyword evidence="2 4" id="KW-0238">DNA-binding</keyword>
<dbReference type="Gene3D" id="1.10.357.10">
    <property type="entry name" value="Tetracycline Repressor, domain 2"/>
    <property type="match status" value="1"/>
</dbReference>
<organism evidence="7 8">
    <name type="scientific">Agromyces tropicus</name>
    <dbReference type="NCBI Taxonomy" id="555371"/>
    <lineage>
        <taxon>Bacteria</taxon>
        <taxon>Bacillati</taxon>
        <taxon>Actinomycetota</taxon>
        <taxon>Actinomycetes</taxon>
        <taxon>Micrococcales</taxon>
        <taxon>Microbacteriaceae</taxon>
        <taxon>Agromyces</taxon>
    </lineage>
</organism>
<accession>A0ABP5G2J8</accession>
<feature type="DNA-binding region" description="H-T-H motif" evidence="4">
    <location>
        <begin position="32"/>
        <end position="51"/>
    </location>
</feature>
<keyword evidence="8" id="KW-1185">Reference proteome</keyword>
<evidence type="ECO:0000256" key="1">
    <source>
        <dbReference type="ARBA" id="ARBA00023015"/>
    </source>
</evidence>
<sequence length="250" mass="27138">MRSTRPEDATTAARIRDAAVARFGAHGYADTTLREIAADAGVSAALVVHHFGSKEALRQACDDWLVRELMGEKDRLDQPAVAATIREWLDDPGRFRTSIDYLAVMLADDTPGGARLFDLLLDETRAMLERGVADGSMRDSSDPELRAVLITSYGLAPLLLRSQFARVLGTPIDSAAAVRRMTLPTLEFYTHGLYADARLLDAAREALDAASETHAPEPRRADPAPRVRSDKGPGNPVQDPDPPVGDPARD</sequence>
<dbReference type="PROSITE" id="PS50977">
    <property type="entry name" value="HTH_TETR_2"/>
    <property type="match status" value="1"/>
</dbReference>
<dbReference type="EMBL" id="BAAAPW010000004">
    <property type="protein sequence ID" value="GAA2039125.1"/>
    <property type="molecule type" value="Genomic_DNA"/>
</dbReference>
<dbReference type="SUPFAM" id="SSF48498">
    <property type="entry name" value="Tetracyclin repressor-like, C-terminal domain"/>
    <property type="match status" value="1"/>
</dbReference>
<comment type="caution">
    <text evidence="7">The sequence shown here is derived from an EMBL/GenBank/DDBJ whole genome shotgun (WGS) entry which is preliminary data.</text>
</comment>
<evidence type="ECO:0000256" key="5">
    <source>
        <dbReference type="SAM" id="MobiDB-lite"/>
    </source>
</evidence>
<proteinExistence type="predicted"/>
<gene>
    <name evidence="7" type="primary">raaS</name>
    <name evidence="7" type="ORF">GCM10009819_25230</name>
</gene>
<feature type="domain" description="HTH tetR-type" evidence="6">
    <location>
        <begin position="9"/>
        <end position="69"/>
    </location>
</feature>
<dbReference type="RefSeq" id="WP_344374644.1">
    <property type="nucleotide sequence ID" value="NZ_BAAAPW010000004.1"/>
</dbReference>
<dbReference type="Proteomes" id="UP001501196">
    <property type="component" value="Unassembled WGS sequence"/>
</dbReference>
<reference evidence="8" key="1">
    <citation type="journal article" date="2019" name="Int. J. Syst. Evol. Microbiol.">
        <title>The Global Catalogue of Microorganisms (GCM) 10K type strain sequencing project: providing services to taxonomists for standard genome sequencing and annotation.</title>
        <authorList>
            <consortium name="The Broad Institute Genomics Platform"/>
            <consortium name="The Broad Institute Genome Sequencing Center for Infectious Disease"/>
            <person name="Wu L."/>
            <person name="Ma J."/>
        </authorList>
    </citation>
    <scope>NUCLEOTIDE SEQUENCE [LARGE SCALE GENOMIC DNA]</scope>
    <source>
        <strain evidence="8">JCM 15672</strain>
    </source>
</reference>
<feature type="compositionally biased region" description="Basic and acidic residues" evidence="5">
    <location>
        <begin position="214"/>
        <end position="231"/>
    </location>
</feature>
<evidence type="ECO:0000313" key="7">
    <source>
        <dbReference type="EMBL" id="GAA2039125.1"/>
    </source>
</evidence>
<protein>
    <submittedName>
        <fullName evidence="7">Transcriptional regulator RaaS</fullName>
    </submittedName>
</protein>
<evidence type="ECO:0000256" key="3">
    <source>
        <dbReference type="ARBA" id="ARBA00023163"/>
    </source>
</evidence>
<dbReference type="SUPFAM" id="SSF46689">
    <property type="entry name" value="Homeodomain-like"/>
    <property type="match status" value="1"/>
</dbReference>
<feature type="region of interest" description="Disordered" evidence="5">
    <location>
        <begin position="208"/>
        <end position="250"/>
    </location>
</feature>
<dbReference type="PRINTS" id="PR00455">
    <property type="entry name" value="HTHTETR"/>
</dbReference>
<dbReference type="Pfam" id="PF00440">
    <property type="entry name" value="TetR_N"/>
    <property type="match status" value="1"/>
</dbReference>
<evidence type="ECO:0000313" key="8">
    <source>
        <dbReference type="Proteomes" id="UP001501196"/>
    </source>
</evidence>
<dbReference type="InterPro" id="IPR009057">
    <property type="entry name" value="Homeodomain-like_sf"/>
</dbReference>
<evidence type="ECO:0000256" key="4">
    <source>
        <dbReference type="PROSITE-ProRule" id="PRU00335"/>
    </source>
</evidence>
<dbReference type="PANTHER" id="PTHR30055">
    <property type="entry name" value="HTH-TYPE TRANSCRIPTIONAL REGULATOR RUTR"/>
    <property type="match status" value="1"/>
</dbReference>
<feature type="compositionally biased region" description="Pro residues" evidence="5">
    <location>
        <begin position="239"/>
        <end position="250"/>
    </location>
</feature>
<keyword evidence="1" id="KW-0805">Transcription regulation</keyword>
<keyword evidence="3" id="KW-0804">Transcription</keyword>
<name>A0ABP5G2J8_9MICO</name>
<dbReference type="InterPro" id="IPR001647">
    <property type="entry name" value="HTH_TetR"/>
</dbReference>
<dbReference type="InterPro" id="IPR036271">
    <property type="entry name" value="Tet_transcr_reg_TetR-rel_C_sf"/>
</dbReference>
<dbReference type="InterPro" id="IPR050109">
    <property type="entry name" value="HTH-type_TetR-like_transc_reg"/>
</dbReference>
<evidence type="ECO:0000256" key="2">
    <source>
        <dbReference type="ARBA" id="ARBA00023125"/>
    </source>
</evidence>